<gene>
    <name evidence="3" type="ORF">B0E34_04460</name>
</gene>
<comment type="caution">
    <text evidence="3">The sequence shown here is derived from an EMBL/GenBank/DDBJ whole genome shotgun (WGS) entry which is preliminary data.</text>
</comment>
<evidence type="ECO:0000259" key="2">
    <source>
        <dbReference type="Pfam" id="PF17517"/>
    </source>
</evidence>
<sequence length="1030" mass="110364">MNKILLSFVLMLFGMSTLFAQRDTEHWIAPYYASATGYTNALYLSTDSTTPFDVKIYNNNTLLTTVTISKGNPQSYTVPLANITATASADAFTVGTKGLYLKGDKPFYCTLRSAQSVHGEIITSKGKAGIGKLFFAANAPNTTAGTGSGNNFTAGILATEDNTSVTVTWTTSGIQFIGAPATFTGNTQTFTLNKGQSYILAGNNSTPANLTGFIGAKIVSDKPISLTNGSANGNFGAGGSGGSDLIMDQSVPVERLGNTFAMVKTRSTAPAENMEGGIVIATEDNTQIFVNGGTTPLATINAGEWFRINETNYIQQGTSGHFNMLVSTSKNVYLYQLVGVGTSNNTGGYNYIPPLNCFLPRKIDEIGKINEMPGISGITLKLNILTETGAAVTYSIDGGPATTPTAAQGPYPLTGNTNWVTYAIDNPTGNVVVTSTKAVTAGVNGGFSSAGYGGYFAGFSSIPLIAKQTGDCIPGIILEVDDSYESYQWYLNGNPIIGATQNVYTPTVAGNYTVKVTMGTCPPVTTPIYKVFACVRNTTAALNACATKVITPAFSFTTTQTPVASTVTILTYPTNGTATVNGAGQITYIPNPGYLGPDTIVYQFCGNAPEFIDCEKVTLNLTVVPFILTDTTIKACQYNGKGFFDLTAANVTTYSPVVKKFYPTLADLNAATNEITTPANYLSAAGIVYVKVTTNEGCTGNAKITLAYLPTPVVTEATISECYLENNETKAAFNLSLANVSTESPITKKYYPTFVDASNGTNEILNPLAYVSGNASVYIRVYNSNGCYAIAKANLVVIPPKRSTVLVDKIICIDGRTNLDAGPGYQSYLWNTGATTQVLSGVPVGDYWVILKDNGCSVKQFVSVKKAVDPVISEIEISNNTATVKVTGGKAPYKYAVDSPTNWQDSNVFTGLSRGQHIFYVKDAYNCTPIFVEVTVPNLLNAITPNGDNKNDFIDYSELAYKENLSFVIYDRYGNKIFTGDKFNNYKWDGKHFDKKILTGTYWYHINWNEPNKEKTPIKYSGWILVKNID</sequence>
<dbReference type="InterPro" id="IPR026341">
    <property type="entry name" value="T9SS_type_B"/>
</dbReference>
<dbReference type="Pfam" id="PF13585">
    <property type="entry name" value="CHU_C"/>
    <property type="match status" value="1"/>
</dbReference>
<feature type="chain" id="PRO_5013143307" evidence="1">
    <location>
        <begin position="21"/>
        <end position="1030"/>
    </location>
</feature>
<evidence type="ECO:0000313" key="3">
    <source>
        <dbReference type="EMBL" id="OVE60210.1"/>
    </source>
</evidence>
<dbReference type="NCBIfam" id="TIGR04131">
    <property type="entry name" value="Bac_Flav_CTERM"/>
    <property type="match status" value="1"/>
</dbReference>
<dbReference type="RefSeq" id="WP_087707179.1">
    <property type="nucleotide sequence ID" value="NZ_MVAG01000081.1"/>
</dbReference>
<dbReference type="AlphaFoldDB" id="A0A202C8X9"/>
<accession>A0A202C8X9</accession>
<evidence type="ECO:0000256" key="1">
    <source>
        <dbReference type="SAM" id="SignalP"/>
    </source>
</evidence>
<organism evidence="3 4">
    <name type="scientific">Chryseobacterium mucoviscidosis</name>
    <dbReference type="NCBI Taxonomy" id="1945581"/>
    <lineage>
        <taxon>Bacteria</taxon>
        <taxon>Pseudomonadati</taxon>
        <taxon>Bacteroidota</taxon>
        <taxon>Flavobacteriia</taxon>
        <taxon>Flavobacteriales</taxon>
        <taxon>Weeksellaceae</taxon>
        <taxon>Chryseobacterium group</taxon>
        <taxon>Chryseobacterium</taxon>
    </lineage>
</organism>
<dbReference type="Proteomes" id="UP000196355">
    <property type="component" value="Unassembled WGS sequence"/>
</dbReference>
<dbReference type="InterPro" id="IPR035234">
    <property type="entry name" value="IgGFc-bd_N"/>
</dbReference>
<reference evidence="4" key="1">
    <citation type="submission" date="2017-02" db="EMBL/GenBank/DDBJ databases">
        <authorList>
            <person name="Tetz G."/>
            <person name="Tetz V."/>
        </authorList>
    </citation>
    <scope>NUCLEOTIDE SEQUENCE [LARGE SCALE GENOMIC DNA]</scope>
    <source>
        <strain evidence="4">VT16-26</strain>
    </source>
</reference>
<dbReference type="Pfam" id="PF17517">
    <property type="entry name" value="IgGFc_binding"/>
    <property type="match status" value="1"/>
</dbReference>
<dbReference type="EMBL" id="MVAG01000081">
    <property type="protein sequence ID" value="OVE60210.1"/>
    <property type="molecule type" value="Genomic_DNA"/>
</dbReference>
<feature type="signal peptide" evidence="1">
    <location>
        <begin position="1"/>
        <end position="20"/>
    </location>
</feature>
<evidence type="ECO:0000313" key="4">
    <source>
        <dbReference type="Proteomes" id="UP000196355"/>
    </source>
</evidence>
<feature type="domain" description="IgGFc-binding protein N-terminal" evidence="2">
    <location>
        <begin position="130"/>
        <end position="445"/>
    </location>
</feature>
<name>A0A202C8X9_9FLAO</name>
<keyword evidence="1" id="KW-0732">Signal</keyword>
<keyword evidence="4" id="KW-1185">Reference proteome</keyword>
<dbReference type="Pfam" id="PF17963">
    <property type="entry name" value="Big_9"/>
    <property type="match status" value="1"/>
</dbReference>
<proteinExistence type="predicted"/>
<dbReference type="Gene3D" id="2.60.40.3440">
    <property type="match status" value="1"/>
</dbReference>
<protein>
    <submittedName>
        <fullName evidence="3">Gliding motility protein</fullName>
    </submittedName>
</protein>